<comment type="catalytic activity">
    <reaction evidence="16">
        <text>a quinone + succinate = fumarate + a quinol</text>
        <dbReference type="Rhea" id="RHEA:40523"/>
        <dbReference type="ChEBI" id="CHEBI:24646"/>
        <dbReference type="ChEBI" id="CHEBI:29806"/>
        <dbReference type="ChEBI" id="CHEBI:30031"/>
        <dbReference type="ChEBI" id="CHEBI:132124"/>
        <dbReference type="EC" id="1.3.5.1"/>
    </reaction>
</comment>
<dbReference type="GO" id="GO:0008177">
    <property type="term" value="F:succinate dehydrogenase (quinone) activity"/>
    <property type="evidence" value="ECO:0007669"/>
    <property type="project" value="UniProtKB-EC"/>
</dbReference>
<dbReference type="EMBL" id="GDHF01019424">
    <property type="protein sequence ID" value="JAI32890.1"/>
    <property type="molecule type" value="Transcribed_RNA"/>
</dbReference>
<dbReference type="GO" id="GO:0006099">
    <property type="term" value="P:tricarboxylic acid cycle"/>
    <property type="evidence" value="ECO:0007669"/>
    <property type="project" value="UniProtKB-UniPathway"/>
</dbReference>
<dbReference type="SUPFAM" id="SSF56425">
    <property type="entry name" value="Succinate dehydrogenase/fumarate reductase flavoprotein, catalytic domain"/>
    <property type="match status" value="1"/>
</dbReference>
<dbReference type="InterPro" id="IPR027477">
    <property type="entry name" value="Succ_DH/fumarate_Rdtase_cat_sf"/>
</dbReference>
<dbReference type="AlphaFoldDB" id="A0A0K8USV7"/>
<evidence type="ECO:0000256" key="3">
    <source>
        <dbReference type="ARBA" id="ARBA00022448"/>
    </source>
</evidence>
<evidence type="ECO:0000256" key="4">
    <source>
        <dbReference type="ARBA" id="ARBA00022630"/>
    </source>
</evidence>
<dbReference type="PROSITE" id="PS00504">
    <property type="entry name" value="FRD_SDH_FAD_BINDING"/>
    <property type="match status" value="1"/>
</dbReference>
<comment type="similarity">
    <text evidence="2 16">Belongs to the FAD-dependent oxidoreductase 2 family. FRD/SDH subfamily.</text>
</comment>
<feature type="binding site" evidence="14">
    <location>
        <begin position="88"/>
        <end position="103"/>
    </location>
    <ligand>
        <name>FAD</name>
        <dbReference type="ChEBI" id="CHEBI:57692"/>
    </ligand>
</feature>
<keyword evidence="3 16" id="KW-0813">Transport</keyword>
<reference evidence="19" key="1">
    <citation type="submission" date="2015-06" db="EMBL/GenBank/DDBJ databases">
        <authorList>
            <person name="Hoefler B.C."/>
            <person name="Straight P.D."/>
        </authorList>
    </citation>
    <scope>NUCLEOTIDE SEQUENCE</scope>
</reference>
<keyword evidence="6 14" id="KW-0274">FAD</keyword>
<dbReference type="UniPathway" id="UPA00223">
    <property type="reaction ID" value="UER01006"/>
</dbReference>
<dbReference type="InterPro" id="IPR037099">
    <property type="entry name" value="Fum_R/Succ_DH_flav-like_C_sf"/>
</dbReference>
<evidence type="ECO:0000313" key="19">
    <source>
        <dbReference type="EMBL" id="JAI29440.1"/>
    </source>
</evidence>
<keyword evidence="16" id="KW-0816">Tricarboxylic acid cycle</keyword>
<evidence type="ECO:0000256" key="5">
    <source>
        <dbReference type="ARBA" id="ARBA00022792"/>
    </source>
</evidence>
<dbReference type="GO" id="GO:0005743">
    <property type="term" value="C:mitochondrial inner membrane"/>
    <property type="evidence" value="ECO:0007669"/>
    <property type="project" value="UniProtKB-SubCell"/>
</dbReference>
<comment type="function">
    <text evidence="16">Flavoprotein (FP) subunit of succinate dehydrogenase (SDH) that is involved in complex II of the mitochondrial electron transport chain and is responsible for transferring electrons from succinate to ubiquinone (coenzyme Q).</text>
</comment>
<keyword evidence="4 14" id="KW-0285">Flavoprotein</keyword>
<evidence type="ECO:0000256" key="7">
    <source>
        <dbReference type="ARBA" id="ARBA00022946"/>
    </source>
</evidence>
<name>A0A0K8USV7_BACLA</name>
<evidence type="ECO:0000256" key="11">
    <source>
        <dbReference type="ARBA" id="ARBA00023136"/>
    </source>
</evidence>
<keyword evidence="7 16" id="KW-0809">Transit peptide</keyword>
<dbReference type="NCBIfam" id="TIGR01816">
    <property type="entry name" value="sdhA_forward"/>
    <property type="match status" value="1"/>
</dbReference>
<keyword evidence="8 16" id="KW-0249">Electron transport</keyword>
<feature type="binding site" evidence="14">
    <location>
        <position position="271"/>
    </location>
    <ligand>
        <name>FAD</name>
        <dbReference type="ChEBI" id="CHEBI:57692"/>
    </ligand>
</feature>
<dbReference type="Gene3D" id="4.10.80.40">
    <property type="entry name" value="succinate dehydrogenase protein domain"/>
    <property type="match status" value="1"/>
</dbReference>
<dbReference type="SUPFAM" id="SSF46977">
    <property type="entry name" value="Succinate dehydrogenase/fumarate reductase flavoprotein C-terminal domain"/>
    <property type="match status" value="1"/>
</dbReference>
<evidence type="ECO:0000256" key="14">
    <source>
        <dbReference type="PIRSR" id="PIRSR611281-3"/>
    </source>
</evidence>
<evidence type="ECO:0000256" key="1">
    <source>
        <dbReference type="ARBA" id="ARBA00004443"/>
    </source>
</evidence>
<dbReference type="Pfam" id="PF02910">
    <property type="entry name" value="Succ_DH_flav_C"/>
    <property type="match status" value="1"/>
</dbReference>
<dbReference type="InterPro" id="IPR036188">
    <property type="entry name" value="FAD/NAD-bd_sf"/>
</dbReference>
<dbReference type="InterPro" id="IPR015939">
    <property type="entry name" value="Fum_Rdtase/Succ_DH_flav-like_C"/>
</dbReference>
<keyword evidence="5" id="KW-0999">Mitochondrion inner membrane</keyword>
<dbReference type="FunFam" id="3.90.700.10:FF:000001">
    <property type="entry name" value="Mitochondrial succinate dehydrogenase flavoprotein subunit"/>
    <property type="match status" value="1"/>
</dbReference>
<keyword evidence="19" id="KW-0830">Ubiquinone</keyword>
<evidence type="ECO:0000256" key="9">
    <source>
        <dbReference type="ARBA" id="ARBA00023002"/>
    </source>
</evidence>
<dbReference type="InterPro" id="IPR003953">
    <property type="entry name" value="FAD-dep_OxRdtase_2_FAD-bd"/>
</dbReference>
<dbReference type="Gene3D" id="3.90.700.10">
    <property type="entry name" value="Succinate dehydrogenase/fumarate reductase flavoprotein, catalytic domain"/>
    <property type="match status" value="1"/>
</dbReference>
<dbReference type="InterPro" id="IPR011281">
    <property type="entry name" value="Succ_DH_flav_su_fwd"/>
</dbReference>
<feature type="binding site" evidence="13">
    <location>
        <position position="403"/>
    </location>
    <ligand>
        <name>substrate</name>
    </ligand>
</feature>
<feature type="modified residue" description="Tele-8alpha-FAD histidine" evidence="15">
    <location>
        <position position="96"/>
    </location>
</feature>
<dbReference type="FunFam" id="4.10.80.40:FF:000004">
    <property type="entry name" value="Succinate dehydrogenase [ubiquinone] flavoprotein subunit, mitochondrial"/>
    <property type="match status" value="1"/>
</dbReference>
<feature type="domain" description="FAD-dependent oxidoreductase 2 FAD-binding" evidence="17">
    <location>
        <begin position="60"/>
        <end position="453"/>
    </location>
</feature>
<comment type="pathway">
    <text evidence="16">Carbohydrate metabolism; tricarboxylic acid cycle; fumarate from succinate (eukaryal route): step 1/1.</text>
</comment>
<evidence type="ECO:0000256" key="13">
    <source>
        <dbReference type="PIRSR" id="PIRSR611281-2"/>
    </source>
</evidence>
<dbReference type="EC" id="1.3.5.1" evidence="16"/>
<feature type="binding site" evidence="14">
    <location>
        <position position="437"/>
    </location>
    <ligand>
        <name>FAD</name>
        <dbReference type="ChEBI" id="CHEBI:57692"/>
    </ligand>
</feature>
<dbReference type="InterPro" id="IPR003952">
    <property type="entry name" value="FRD_SDH_FAD_BS"/>
</dbReference>
<dbReference type="NCBIfam" id="TIGR01812">
    <property type="entry name" value="sdhA_frdA_Gneg"/>
    <property type="match status" value="1"/>
</dbReference>
<dbReference type="PANTHER" id="PTHR11632:SF51">
    <property type="entry name" value="SUCCINATE DEHYDROGENASE [UBIQUINONE] FLAVOPROTEIN SUBUNIT, MITOCHONDRIAL"/>
    <property type="match status" value="1"/>
</dbReference>
<feature type="binding site" evidence="13">
    <location>
        <position position="304"/>
    </location>
    <ligand>
        <name>substrate</name>
    </ligand>
</feature>
<organism evidence="19">
    <name type="scientific">Bactrocera latifrons</name>
    <name type="common">Malaysian fruit fly</name>
    <name type="synonym">Chaetodacus latifrons</name>
    <dbReference type="NCBI Taxonomy" id="174628"/>
    <lineage>
        <taxon>Eukaryota</taxon>
        <taxon>Metazoa</taxon>
        <taxon>Ecdysozoa</taxon>
        <taxon>Arthropoda</taxon>
        <taxon>Hexapoda</taxon>
        <taxon>Insecta</taxon>
        <taxon>Pterygota</taxon>
        <taxon>Neoptera</taxon>
        <taxon>Endopterygota</taxon>
        <taxon>Diptera</taxon>
        <taxon>Brachycera</taxon>
        <taxon>Muscomorpha</taxon>
        <taxon>Tephritoidea</taxon>
        <taxon>Tephritidae</taxon>
        <taxon>Bactrocera</taxon>
        <taxon>Bactrocera</taxon>
    </lineage>
</organism>
<dbReference type="InterPro" id="IPR030664">
    <property type="entry name" value="SdhA/FrdA/AprA"/>
</dbReference>
<dbReference type="Gene3D" id="3.50.50.60">
    <property type="entry name" value="FAD/NAD(P)-binding domain"/>
    <property type="match status" value="1"/>
</dbReference>
<dbReference type="PIRSF" id="PIRSF000171">
    <property type="entry name" value="SDHA_APRA_LASPO"/>
    <property type="match status" value="1"/>
</dbReference>
<comment type="subcellular location">
    <subcellularLocation>
        <location evidence="1 16">Mitochondrion inner membrane</location>
        <topology evidence="1 16">Peripheral membrane protein</topology>
        <orientation evidence="1 16">Matrix side</orientation>
    </subcellularLocation>
</comment>
<evidence type="ECO:0000313" key="20">
    <source>
        <dbReference type="EMBL" id="JAI32890.1"/>
    </source>
</evidence>
<keyword evidence="9 16" id="KW-0560">Oxidoreductase</keyword>
<evidence type="ECO:0000256" key="15">
    <source>
        <dbReference type="PIRSR" id="PIRSR611281-4"/>
    </source>
</evidence>
<dbReference type="Gene3D" id="1.20.58.100">
    <property type="entry name" value="Fumarate reductase/succinate dehydrogenase flavoprotein-like, C-terminal domain"/>
    <property type="match status" value="1"/>
</dbReference>
<dbReference type="InterPro" id="IPR014006">
    <property type="entry name" value="Succ_Dhase_FrdA_Gneg"/>
</dbReference>
<evidence type="ECO:0000256" key="12">
    <source>
        <dbReference type="PIRSR" id="PIRSR000171-1"/>
    </source>
</evidence>
<keyword evidence="10" id="KW-0496">Mitochondrion</keyword>
<dbReference type="GO" id="GO:0009055">
    <property type="term" value="F:electron transfer activity"/>
    <property type="evidence" value="ECO:0007669"/>
    <property type="project" value="TreeGrafter"/>
</dbReference>
<comment type="cofactor">
    <cofactor evidence="14">
        <name>FAD</name>
        <dbReference type="ChEBI" id="CHEBI:57692"/>
    </cofactor>
    <text evidence="14">Flavinylated by SdhE, about 5% flavinylation occurs in the absence of SdhE.</text>
</comment>
<feature type="binding site" evidence="13">
    <location>
        <position position="292"/>
    </location>
    <ligand>
        <name>substrate</name>
    </ligand>
</feature>
<evidence type="ECO:0000259" key="17">
    <source>
        <dbReference type="Pfam" id="PF00890"/>
    </source>
</evidence>
<evidence type="ECO:0000256" key="16">
    <source>
        <dbReference type="RuleBase" id="RU362051"/>
    </source>
</evidence>
<keyword evidence="11 16" id="KW-0472">Membrane</keyword>
<dbReference type="Pfam" id="PF00890">
    <property type="entry name" value="FAD_binding_2"/>
    <property type="match status" value="1"/>
</dbReference>
<feature type="domain" description="Fumarate reductase/succinate dehydrogenase flavoprotein-like C-terminal" evidence="18">
    <location>
        <begin position="508"/>
        <end position="659"/>
    </location>
</feature>
<evidence type="ECO:0000256" key="10">
    <source>
        <dbReference type="ARBA" id="ARBA00023128"/>
    </source>
</evidence>
<dbReference type="EMBL" id="GDHF01022874">
    <property type="protein sequence ID" value="JAI29440.1"/>
    <property type="molecule type" value="Transcribed_RNA"/>
</dbReference>
<dbReference type="PANTHER" id="PTHR11632">
    <property type="entry name" value="SUCCINATE DEHYDROGENASE 2 FLAVOPROTEIN SUBUNIT"/>
    <property type="match status" value="1"/>
</dbReference>
<dbReference type="GO" id="GO:0006121">
    <property type="term" value="P:mitochondrial electron transport, succinate to ubiquinone"/>
    <property type="evidence" value="ECO:0007669"/>
    <property type="project" value="TreeGrafter"/>
</dbReference>
<feature type="active site" description="Proton acceptor" evidence="12">
    <location>
        <position position="336"/>
    </location>
</feature>
<protein>
    <recommendedName>
        <fullName evidence="16">Succinate dehydrogenase [ubiquinone] flavoprotein subunit, mitochondrial</fullName>
        <ecNumber evidence="16">1.3.5.1</ecNumber>
    </recommendedName>
</protein>
<dbReference type="OrthoDB" id="71672at2759"/>
<dbReference type="GO" id="GO:0050660">
    <property type="term" value="F:flavin adenine dinucleotide binding"/>
    <property type="evidence" value="ECO:0007669"/>
    <property type="project" value="InterPro"/>
</dbReference>
<dbReference type="SUPFAM" id="SSF51905">
    <property type="entry name" value="FAD/NAD(P)-binding domain"/>
    <property type="match status" value="1"/>
</dbReference>
<evidence type="ECO:0000256" key="8">
    <source>
        <dbReference type="ARBA" id="ARBA00022982"/>
    </source>
</evidence>
<gene>
    <name evidence="19" type="primary">SdhA_3</name>
    <name evidence="20" type="synonym">SdhA_8</name>
    <name evidence="20" type="ORF">c0_g1_i2</name>
    <name evidence="19" type="ORF">c0_g1_i3</name>
</gene>
<sequence length="659" mass="73263">MRLFKHLPFMLRMNKWKLFPSLTTPRSSIRALTCDSKTRGDAKISKGISKAYPVVDHAFDAVIVGAGGSALRAATTLVELGFKTAVVSKIFPTRSHTIAAQGGVNAALGNQMEDDWRWHFYDTVKGSDWLGDQDAAHYMTREAPRAILELENDGLPFSRTADGKIYQRPFGGHTTNFGKGRARRACACADRIGHAILHTLYGKSLAYNIKYFIEFYVLDLIFDNYACCGVIAICLEDGTLHRFRALNTIIATGGYGRAYFSCTSAHTNTGDGNGMVARQGLPLQDMEFIQFHPTGMYGPGVLVTEGCRGEGGYLVNGKGERFMEKYAPKAKDLAPRDMVARSMTIEIMEGRGVGPDKDHIFLQLHHLPREKLLTRLPGILETVKIFLGIDATKESIPVIPTAHYNMGGIPTNYRGQVLTIDMDGNDRCVAGLYACGEVSCNVHGANRLGANSLLDLLVFGRSCALHISENYRAGCPAPNLKDNAGEMSVANLDKLLHANGSITTATLRHEMQKAMHQHAGVFRIGPNLQEGVKKLTKIYNDFKDVRTVDRSLIWNSNLIETLELQNLLVNAMCTMVAAENRKESRGSHMREDFRERIDEYDYSEAIECQEKCSFDEHWRKHTLTWICGDTGEVRIKYRAVIDTPLDDSVEHVPPAIRSY</sequence>
<accession>A0A0K8USV7</accession>
<feature type="binding site" evidence="14">
    <location>
        <begin position="452"/>
        <end position="453"/>
    </location>
    <ligand>
        <name>FAD</name>
        <dbReference type="ChEBI" id="CHEBI:57692"/>
    </ligand>
</feature>
<dbReference type="GeneID" id="108969664"/>
<proteinExistence type="inferred from homology"/>
<evidence type="ECO:0000259" key="18">
    <source>
        <dbReference type="Pfam" id="PF02910"/>
    </source>
</evidence>
<evidence type="ECO:0000256" key="2">
    <source>
        <dbReference type="ARBA" id="ARBA00008040"/>
    </source>
</evidence>
<feature type="binding site" evidence="13">
    <location>
        <position position="447"/>
    </location>
    <ligand>
        <name>substrate</name>
    </ligand>
</feature>
<evidence type="ECO:0000256" key="6">
    <source>
        <dbReference type="ARBA" id="ARBA00022827"/>
    </source>
</evidence>
<dbReference type="FunFam" id="1.20.58.100:FF:000001">
    <property type="entry name" value="Succinate dehydrogenase flavoprotein subunit (SdhA)"/>
    <property type="match status" value="1"/>
</dbReference>